<evidence type="ECO:0000256" key="6">
    <source>
        <dbReference type="SAM" id="Phobius"/>
    </source>
</evidence>
<feature type="transmembrane region" description="Helical" evidence="6">
    <location>
        <begin position="85"/>
        <end position="105"/>
    </location>
</feature>
<keyword evidence="4 6" id="KW-1133">Transmembrane helix</keyword>
<dbReference type="Gene3D" id="1.20.950.20">
    <property type="entry name" value="Transmembrane di-heme cytochromes, Chain C"/>
    <property type="match status" value="1"/>
</dbReference>
<protein>
    <recommendedName>
        <fullName evidence="7">Cytochrome b561 bacterial/Ni-hydrogenase domain-containing protein</fullName>
    </recommendedName>
</protein>
<dbReference type="GO" id="GO:0005886">
    <property type="term" value="C:plasma membrane"/>
    <property type="evidence" value="ECO:0007669"/>
    <property type="project" value="UniProtKB-SubCell"/>
</dbReference>
<dbReference type="Proteomes" id="UP000050523">
    <property type="component" value="Unassembled WGS sequence"/>
</dbReference>
<keyword evidence="5 6" id="KW-0472">Membrane</keyword>
<comment type="subcellular location">
    <subcellularLocation>
        <location evidence="1">Cell membrane</location>
        <topology evidence="1">Multi-pass membrane protein</topology>
    </subcellularLocation>
</comment>
<comment type="caution">
    <text evidence="8">The sequence shown here is derived from an EMBL/GenBank/DDBJ whole genome shotgun (WGS) entry which is preliminary data.</text>
</comment>
<feature type="transmembrane region" description="Helical" evidence="6">
    <location>
        <begin position="149"/>
        <end position="169"/>
    </location>
</feature>
<dbReference type="SUPFAM" id="SSF81342">
    <property type="entry name" value="Transmembrane di-heme cytochromes"/>
    <property type="match status" value="1"/>
</dbReference>
<evidence type="ECO:0000256" key="5">
    <source>
        <dbReference type="ARBA" id="ARBA00023136"/>
    </source>
</evidence>
<dbReference type="InterPro" id="IPR016174">
    <property type="entry name" value="Di-haem_cyt_TM"/>
</dbReference>
<sequence>MLPTASWQAALVACPRTVRLCLIQKDLDMKTRPIHPWPVRLTHWVNAVGMVCMFMSGWAIYNASPLMPFTFPKILTLGGWLGGSIAWHFAVMWLLVINGLVYVLYSVFSRHFKRDLLPVSPSQVKRDMSDALHFRLAHVKGQYNAVQRLMYWLVLIMGVLVVVSGLAIWKPVQFQGLVALLGGFDFARWVHFGAMTAIGAFVIVHLLLVMLVPSTLLPMITGGRQPNEDGAAKP</sequence>
<dbReference type="EMBL" id="LJRO01000079">
    <property type="protein sequence ID" value="KPZ05809.1"/>
    <property type="molecule type" value="Genomic_DNA"/>
</dbReference>
<feature type="domain" description="Cytochrome b561 bacterial/Ni-hydrogenase" evidence="7">
    <location>
        <begin position="35"/>
        <end position="222"/>
    </location>
</feature>
<dbReference type="PANTHER" id="PTHR30485">
    <property type="entry name" value="NI/FE-HYDROGENASE 1 B-TYPE CYTOCHROME SUBUNIT"/>
    <property type="match status" value="1"/>
</dbReference>
<dbReference type="InterPro" id="IPR011577">
    <property type="entry name" value="Cyt_b561_bac/Ni-Hgenase"/>
</dbReference>
<evidence type="ECO:0000313" key="8">
    <source>
        <dbReference type="EMBL" id="KPZ05809.1"/>
    </source>
</evidence>
<organism evidence="8 9">
    <name type="scientific">Pseudomonas tremae</name>
    <dbReference type="NCBI Taxonomy" id="200454"/>
    <lineage>
        <taxon>Bacteria</taxon>
        <taxon>Pseudomonadati</taxon>
        <taxon>Pseudomonadota</taxon>
        <taxon>Gammaproteobacteria</taxon>
        <taxon>Pseudomonadales</taxon>
        <taxon>Pseudomonadaceae</taxon>
        <taxon>Pseudomonas</taxon>
    </lineage>
</organism>
<evidence type="ECO:0000259" key="7">
    <source>
        <dbReference type="Pfam" id="PF01292"/>
    </source>
</evidence>
<gene>
    <name evidence="8" type="ORF">ALO43_01051</name>
</gene>
<dbReference type="GO" id="GO:0009055">
    <property type="term" value="F:electron transfer activity"/>
    <property type="evidence" value="ECO:0007669"/>
    <property type="project" value="InterPro"/>
</dbReference>
<feature type="transmembrane region" description="Helical" evidence="6">
    <location>
        <begin position="41"/>
        <end position="61"/>
    </location>
</feature>
<keyword evidence="3 6" id="KW-0812">Transmembrane</keyword>
<evidence type="ECO:0000256" key="2">
    <source>
        <dbReference type="ARBA" id="ARBA00022475"/>
    </source>
</evidence>
<keyword evidence="2" id="KW-1003">Cell membrane</keyword>
<dbReference type="Pfam" id="PF01292">
    <property type="entry name" value="Ni_hydr_CYTB"/>
    <property type="match status" value="1"/>
</dbReference>
<proteinExistence type="predicted"/>
<dbReference type="InterPro" id="IPR051542">
    <property type="entry name" value="Hydrogenase_cytochrome"/>
</dbReference>
<evidence type="ECO:0000256" key="1">
    <source>
        <dbReference type="ARBA" id="ARBA00004651"/>
    </source>
</evidence>
<evidence type="ECO:0000256" key="4">
    <source>
        <dbReference type="ARBA" id="ARBA00022989"/>
    </source>
</evidence>
<dbReference type="PANTHER" id="PTHR30485:SF1">
    <property type="entry name" value="CYTOCHROME YDHU-RELATED"/>
    <property type="match status" value="1"/>
</dbReference>
<dbReference type="GO" id="GO:0020037">
    <property type="term" value="F:heme binding"/>
    <property type="evidence" value="ECO:0007669"/>
    <property type="project" value="TreeGrafter"/>
</dbReference>
<dbReference type="GO" id="GO:0022904">
    <property type="term" value="P:respiratory electron transport chain"/>
    <property type="evidence" value="ECO:0007669"/>
    <property type="project" value="InterPro"/>
</dbReference>
<evidence type="ECO:0000313" key="9">
    <source>
        <dbReference type="Proteomes" id="UP000050523"/>
    </source>
</evidence>
<accession>A0AA40P7V2</accession>
<dbReference type="AlphaFoldDB" id="A0AA40P7V2"/>
<feature type="transmembrane region" description="Helical" evidence="6">
    <location>
        <begin position="189"/>
        <end position="212"/>
    </location>
</feature>
<evidence type="ECO:0000256" key="3">
    <source>
        <dbReference type="ARBA" id="ARBA00022692"/>
    </source>
</evidence>
<reference evidence="8 9" key="1">
    <citation type="submission" date="2015-09" db="EMBL/GenBank/DDBJ databases">
        <title>Genome announcement of multiple Pseudomonas syringae strains.</title>
        <authorList>
            <person name="Thakur S."/>
            <person name="Wang P.W."/>
            <person name="Gong Y."/>
            <person name="Weir B.S."/>
            <person name="Guttman D.S."/>
        </authorList>
    </citation>
    <scope>NUCLEOTIDE SEQUENCE [LARGE SCALE GENOMIC DNA]</scope>
    <source>
        <strain evidence="8 9">ICMP9151</strain>
    </source>
</reference>
<name>A0AA40P7V2_9PSED</name>